<comment type="caution">
    <text evidence="7">The sequence shown here is derived from an EMBL/GenBank/DDBJ whole genome shotgun (WGS) entry which is preliminary data.</text>
</comment>
<dbReference type="EMBL" id="PKSM01000099">
    <property type="protein sequence ID" value="POW13103.1"/>
    <property type="molecule type" value="Genomic_DNA"/>
</dbReference>
<evidence type="ECO:0000313" key="8">
    <source>
        <dbReference type="Proteomes" id="UP000238274"/>
    </source>
</evidence>
<evidence type="ECO:0000256" key="6">
    <source>
        <dbReference type="SAM" id="MobiDB-lite"/>
    </source>
</evidence>
<comment type="function">
    <text evidence="5">Component of the RIX1 complex required for processing of ITS2 sequences from 35S pre-rRNA.</text>
</comment>
<keyword evidence="5" id="KW-0698">rRNA processing</keyword>
<evidence type="ECO:0000256" key="1">
    <source>
        <dbReference type="ARBA" id="ARBA00010143"/>
    </source>
</evidence>
<dbReference type="Gene3D" id="2.130.10.10">
    <property type="entry name" value="YVTN repeat-like/Quinoprotein amine dehydrogenase"/>
    <property type="match status" value="1"/>
</dbReference>
<dbReference type="FunFam" id="2.130.10.10:FF:001940">
    <property type="entry name" value="Pre-rRNA-processing protein IPI3"/>
    <property type="match status" value="1"/>
</dbReference>
<feature type="region of interest" description="Disordered" evidence="6">
    <location>
        <begin position="486"/>
        <end position="513"/>
    </location>
</feature>
<dbReference type="InterPro" id="IPR001680">
    <property type="entry name" value="WD40_rpt"/>
</dbReference>
<evidence type="ECO:0000313" key="7">
    <source>
        <dbReference type="EMBL" id="POW13103.1"/>
    </source>
</evidence>
<organism evidence="7 8">
    <name type="scientific">Puccinia striiformis</name>
    <dbReference type="NCBI Taxonomy" id="27350"/>
    <lineage>
        <taxon>Eukaryota</taxon>
        <taxon>Fungi</taxon>
        <taxon>Dikarya</taxon>
        <taxon>Basidiomycota</taxon>
        <taxon>Pucciniomycotina</taxon>
        <taxon>Pucciniomycetes</taxon>
        <taxon>Pucciniales</taxon>
        <taxon>Pucciniaceae</taxon>
        <taxon>Puccinia</taxon>
    </lineage>
</organism>
<comment type="similarity">
    <text evidence="1 5">Belongs to the WD repeat IPI3/WDR18 family.</text>
</comment>
<accession>A0A2S4VUC0</accession>
<feature type="region of interest" description="Disordered" evidence="6">
    <location>
        <begin position="1"/>
        <end position="33"/>
    </location>
</feature>
<comment type="subcellular location">
    <subcellularLocation>
        <location evidence="5">Nucleus</location>
    </subcellularLocation>
</comment>
<comment type="subunit">
    <text evidence="5">Component of the RIX1 complex, composed of IPI1, RIX1/IPI2 and IPI3 in a 1:2:2 stoichiometry. The complex interacts (via RIX1) with MDN1 (via its hexameric AAA ATPase ring) and the pre-60S ribosome particles.</text>
</comment>
<evidence type="ECO:0000256" key="2">
    <source>
        <dbReference type="ARBA" id="ARBA00022574"/>
    </source>
</evidence>
<dbReference type="GO" id="GO:0120330">
    <property type="term" value="C:rixosome complex"/>
    <property type="evidence" value="ECO:0007669"/>
    <property type="project" value="UniProtKB-UniRule"/>
</dbReference>
<keyword evidence="3" id="KW-0677">Repeat</keyword>
<dbReference type="InterPro" id="IPR015943">
    <property type="entry name" value="WD40/YVTN_repeat-like_dom_sf"/>
</dbReference>
<keyword evidence="2 4" id="KW-0853">WD repeat</keyword>
<dbReference type="PANTHER" id="PTHR18763">
    <property type="entry name" value="WD-REPEAT PROTEIN 18"/>
    <property type="match status" value="1"/>
</dbReference>
<dbReference type="VEuPathDB" id="FungiDB:PSTT_10761"/>
<dbReference type="PROSITE" id="PS50082">
    <property type="entry name" value="WD_REPEATS_2"/>
    <property type="match status" value="1"/>
</dbReference>
<proteinExistence type="inferred from homology"/>
<keyword evidence="5" id="KW-0539">Nucleus</keyword>
<sequence>MQNESQDATKPHQPPAKRKKMSRSGILFSGLPTSTEGTQTLSFHELSTSSQVHQLKTPANAAFGLSNTTTGLPPRKTVACLASTNSLGSTILTISGKDGRNGILVWSTLASKPTPSQRLIPPGRVVVLALSPSGTYLATGSADGLLSTGTLLASFDAHYKAVTCLAFSDDEAALVTASEDSMCSVWSIPTLVDEAFDSNLSHTPYSIFSDHTLPISDLFISRGCFPDLRIFTASLDKTIKIWSPLYPSAPLLSTFAVPGPAHHLTVDPLERFIIVSYATMLQNESSHQPADASAPVPQQTSSIPCSTVKIIPLFSRPSHAAPQGGISRVHGPSGLIQQTESGEEEATYTSPRSTQITALHLPSPIVSSSVVLCGLSNGKIVHLSIPSLQPLGQTVPHPNTTGQARDPVVYLNTFARPPDLIPSSVADALTGSDPSGSSFISPRPVGVLGRVVGRNGEPQRGPIHTGHPQRACRELCTMLKIEQVDGPSIDEDDPFSLPSREEPRSDTSSASFSALPDHSHLAAVDDFTLNSHSDSIEKLTAETVHLKAQLKQALAFNDNLWAGIVDEILIVSDCFSSASRVKQAF</sequence>
<feature type="repeat" description="WD" evidence="4">
    <location>
        <begin position="155"/>
        <end position="188"/>
    </location>
</feature>
<evidence type="ECO:0000256" key="5">
    <source>
        <dbReference type="RuleBase" id="RU369067"/>
    </source>
</evidence>
<dbReference type="VEuPathDB" id="FungiDB:PSTT_10762"/>
<dbReference type="Proteomes" id="UP000238274">
    <property type="component" value="Unassembled WGS sequence"/>
</dbReference>
<dbReference type="GO" id="GO:0006364">
    <property type="term" value="P:rRNA processing"/>
    <property type="evidence" value="ECO:0007669"/>
    <property type="project" value="UniProtKB-UniRule"/>
</dbReference>
<dbReference type="Pfam" id="PF00400">
    <property type="entry name" value="WD40"/>
    <property type="match status" value="3"/>
</dbReference>
<reference evidence="7 8" key="1">
    <citation type="submission" date="2017-12" db="EMBL/GenBank/DDBJ databases">
        <title>Gene loss provides genomic basis for host adaptation in cereal stripe rust fungi.</title>
        <authorList>
            <person name="Xia C."/>
        </authorList>
    </citation>
    <scope>NUCLEOTIDE SEQUENCE [LARGE SCALE GENOMIC DNA]</scope>
    <source>
        <strain evidence="7 8">93TX-2</strain>
    </source>
</reference>
<dbReference type="VEuPathDB" id="FungiDB:PSHT_07850"/>
<dbReference type="GO" id="GO:0005656">
    <property type="term" value="C:nuclear pre-replicative complex"/>
    <property type="evidence" value="ECO:0007669"/>
    <property type="project" value="TreeGrafter"/>
</dbReference>
<dbReference type="SUPFAM" id="SSF50978">
    <property type="entry name" value="WD40 repeat-like"/>
    <property type="match status" value="1"/>
</dbReference>
<dbReference type="PROSITE" id="PS50294">
    <property type="entry name" value="WD_REPEATS_REGION"/>
    <property type="match status" value="1"/>
</dbReference>
<dbReference type="OrthoDB" id="756370at2759"/>
<dbReference type="SMART" id="SM00320">
    <property type="entry name" value="WD40"/>
    <property type="match status" value="3"/>
</dbReference>
<evidence type="ECO:0000256" key="3">
    <source>
        <dbReference type="ARBA" id="ARBA00022737"/>
    </source>
</evidence>
<name>A0A2S4VUC0_9BASI</name>
<dbReference type="InterPro" id="IPR036322">
    <property type="entry name" value="WD40_repeat_dom_sf"/>
</dbReference>
<dbReference type="AlphaFoldDB" id="A0A2S4VUC0"/>
<dbReference type="InterPro" id="IPR045227">
    <property type="entry name" value="WDR18/Ipi3/RID3"/>
</dbReference>
<keyword evidence="8" id="KW-1185">Reference proteome</keyword>
<gene>
    <name evidence="7" type="ORF">PSHT_07850</name>
</gene>
<reference evidence="8" key="2">
    <citation type="journal article" date="2018" name="BMC Genomics">
        <title>Genomic insights into host adaptation between the wheat stripe rust pathogen (Puccinia striiformis f. sp. tritici) and the barley stripe rust pathogen (Puccinia striiformis f. sp. hordei).</title>
        <authorList>
            <person name="Xia C."/>
            <person name="Wang M."/>
            <person name="Yin C."/>
            <person name="Cornejo O.E."/>
            <person name="Hulbert S.H."/>
            <person name="Chen X."/>
        </authorList>
    </citation>
    <scope>NUCLEOTIDE SEQUENCE [LARGE SCALE GENOMIC DNA]</scope>
    <source>
        <strain evidence="8">93TX-2</strain>
    </source>
</reference>
<evidence type="ECO:0000256" key="4">
    <source>
        <dbReference type="PROSITE-ProRule" id="PRU00221"/>
    </source>
</evidence>
<feature type="region of interest" description="Disordered" evidence="6">
    <location>
        <begin position="319"/>
        <end position="348"/>
    </location>
</feature>
<protein>
    <recommendedName>
        <fullName evidence="5">Pre-rRNA-processing protein IPI3</fullName>
    </recommendedName>
</protein>
<reference evidence="8" key="3">
    <citation type="journal article" date="2018" name="Mol. Plant Microbe Interact.">
        <title>Genome sequence resources for the wheat stripe rust pathogen (Puccinia striiformis f. sp. tritici) and the barley stripe rust pathogen (Puccinia striiformis f. sp. hordei).</title>
        <authorList>
            <person name="Xia C."/>
            <person name="Wang M."/>
            <person name="Yin C."/>
            <person name="Cornejo O.E."/>
            <person name="Hulbert S.H."/>
            <person name="Chen X."/>
        </authorList>
    </citation>
    <scope>NUCLEOTIDE SEQUENCE [LARGE SCALE GENOMIC DNA]</scope>
    <source>
        <strain evidence="8">93TX-2</strain>
    </source>
</reference>
<dbReference type="GO" id="GO:0006261">
    <property type="term" value="P:DNA-templated DNA replication"/>
    <property type="evidence" value="ECO:0007669"/>
    <property type="project" value="TreeGrafter"/>
</dbReference>
<dbReference type="PANTHER" id="PTHR18763:SF0">
    <property type="entry name" value="WD REPEAT-CONTAINING PROTEIN 18"/>
    <property type="match status" value="1"/>
</dbReference>